<sequence>MQRLPDIDLLAPREDGVHAVEAADCGAPSLTSLHLYGCISGETFLWRYLCRAAGGCLPVKE</sequence>
<evidence type="ECO:0000313" key="2">
    <source>
        <dbReference type="Proteomes" id="UP000314294"/>
    </source>
</evidence>
<protein>
    <submittedName>
        <fullName evidence="1">Uncharacterized protein</fullName>
    </submittedName>
</protein>
<evidence type="ECO:0000313" key="1">
    <source>
        <dbReference type="EMBL" id="TNN59146.1"/>
    </source>
</evidence>
<dbReference type="AlphaFoldDB" id="A0A4Z2H061"/>
<organism evidence="1 2">
    <name type="scientific">Liparis tanakae</name>
    <name type="common">Tanaka's snailfish</name>
    <dbReference type="NCBI Taxonomy" id="230148"/>
    <lineage>
        <taxon>Eukaryota</taxon>
        <taxon>Metazoa</taxon>
        <taxon>Chordata</taxon>
        <taxon>Craniata</taxon>
        <taxon>Vertebrata</taxon>
        <taxon>Euteleostomi</taxon>
        <taxon>Actinopterygii</taxon>
        <taxon>Neopterygii</taxon>
        <taxon>Teleostei</taxon>
        <taxon>Neoteleostei</taxon>
        <taxon>Acanthomorphata</taxon>
        <taxon>Eupercaria</taxon>
        <taxon>Perciformes</taxon>
        <taxon>Cottioidei</taxon>
        <taxon>Cottales</taxon>
        <taxon>Liparidae</taxon>
        <taxon>Liparis</taxon>
    </lineage>
</organism>
<dbReference type="EMBL" id="SRLO01000363">
    <property type="protein sequence ID" value="TNN59146.1"/>
    <property type="molecule type" value="Genomic_DNA"/>
</dbReference>
<gene>
    <name evidence="1" type="ORF">EYF80_030680</name>
</gene>
<comment type="caution">
    <text evidence="1">The sequence shown here is derived from an EMBL/GenBank/DDBJ whole genome shotgun (WGS) entry which is preliminary data.</text>
</comment>
<reference evidence="1 2" key="1">
    <citation type="submission" date="2019-03" db="EMBL/GenBank/DDBJ databases">
        <title>First draft genome of Liparis tanakae, snailfish: a comprehensive survey of snailfish specific genes.</title>
        <authorList>
            <person name="Kim W."/>
            <person name="Song I."/>
            <person name="Jeong J.-H."/>
            <person name="Kim D."/>
            <person name="Kim S."/>
            <person name="Ryu S."/>
            <person name="Song J.Y."/>
            <person name="Lee S.K."/>
        </authorList>
    </citation>
    <scope>NUCLEOTIDE SEQUENCE [LARGE SCALE GENOMIC DNA]</scope>
    <source>
        <tissue evidence="1">Muscle</tissue>
    </source>
</reference>
<dbReference type="Proteomes" id="UP000314294">
    <property type="component" value="Unassembled WGS sequence"/>
</dbReference>
<name>A0A4Z2H061_9TELE</name>
<keyword evidence="2" id="KW-1185">Reference proteome</keyword>
<proteinExistence type="predicted"/>
<accession>A0A4Z2H061</accession>